<evidence type="ECO:0000313" key="5">
    <source>
        <dbReference type="Proteomes" id="UP001432046"/>
    </source>
</evidence>
<evidence type="ECO:0000313" key="4">
    <source>
        <dbReference type="EMBL" id="WXC80677.1"/>
    </source>
</evidence>
<evidence type="ECO:0000313" key="3">
    <source>
        <dbReference type="EMBL" id="NVI49468.1"/>
    </source>
</evidence>
<dbReference type="RefSeq" id="WP_166213597.1">
    <property type="nucleotide sequence ID" value="NZ_CP088285.1"/>
</dbReference>
<dbReference type="InterPro" id="IPR035901">
    <property type="entry name" value="GIY-YIG_endonuc_sf"/>
</dbReference>
<dbReference type="SUPFAM" id="SSF82771">
    <property type="entry name" value="GIY-YIG endonuclease"/>
    <property type="match status" value="1"/>
</dbReference>
<dbReference type="PROSITE" id="PS50164">
    <property type="entry name" value="GIY_YIG"/>
    <property type="match status" value="1"/>
</dbReference>
<organism evidence="3">
    <name type="scientific">Bradyrhizobium septentrionale</name>
    <dbReference type="NCBI Taxonomy" id="1404411"/>
    <lineage>
        <taxon>Bacteria</taxon>
        <taxon>Pseudomonadati</taxon>
        <taxon>Pseudomonadota</taxon>
        <taxon>Alphaproteobacteria</taxon>
        <taxon>Hyphomicrobiales</taxon>
        <taxon>Nitrobacteraceae</taxon>
        <taxon>Bradyrhizobium</taxon>
    </lineage>
</organism>
<dbReference type="PANTHER" id="PTHR34477:SF5">
    <property type="entry name" value="BSL5627 PROTEIN"/>
    <property type="match status" value="1"/>
</dbReference>
<keyword evidence="5" id="KW-1185">Reference proteome</keyword>
<dbReference type="AlphaFoldDB" id="A0A974A5Q7"/>
<comment type="similarity">
    <text evidence="1">Belongs to the UPF0213 family.</text>
</comment>
<reference evidence="4" key="2">
    <citation type="journal article" date="2021" name="Int. J. Syst. Evol. Microbiol.">
        <title>Bradyrhizobium septentrionale sp. nov. (sv. septentrionale) and Bradyrhizobium quebecense sp. nov. (sv. septentrionale) associated with legumes native to Canada possess rearranged symbiosis genes and numerous insertion sequences.</title>
        <authorList>
            <person name="Bromfield E.S.P."/>
            <person name="Cloutier S."/>
        </authorList>
    </citation>
    <scope>NUCLEOTIDE SEQUENCE</scope>
    <source>
        <strain evidence="4">5S5</strain>
    </source>
</reference>
<accession>A0A974A5Q7</accession>
<reference evidence="4" key="3">
    <citation type="submission" date="2024-03" db="EMBL/GenBank/DDBJ databases">
        <authorList>
            <person name="Bromfield E.S.P."/>
            <person name="Cloutier S."/>
        </authorList>
    </citation>
    <scope>NUCLEOTIDE SEQUENCE</scope>
    <source>
        <strain evidence="4">5S5</strain>
    </source>
</reference>
<dbReference type="CDD" id="cd10448">
    <property type="entry name" value="GIY-YIG_unchar_3"/>
    <property type="match status" value="1"/>
</dbReference>
<dbReference type="InterPro" id="IPR000305">
    <property type="entry name" value="GIY-YIG_endonuc"/>
</dbReference>
<dbReference type="EMBL" id="JAAOLE020000001">
    <property type="protein sequence ID" value="NVI49468.1"/>
    <property type="molecule type" value="Genomic_DNA"/>
</dbReference>
<feature type="domain" description="GIY-YIG" evidence="2">
    <location>
        <begin position="4"/>
        <end position="80"/>
    </location>
</feature>
<dbReference type="SMART" id="SM00465">
    <property type="entry name" value="GIYc"/>
    <property type="match status" value="1"/>
</dbReference>
<reference evidence="3" key="1">
    <citation type="submission" date="2020-06" db="EMBL/GenBank/DDBJ databases">
        <title>Whole Genome Sequence of Bradyrhizobium sp. Strain 1S1.</title>
        <authorList>
            <person name="Bromfield E.S.P."/>
            <person name="Cloutier S."/>
        </authorList>
    </citation>
    <scope>NUCLEOTIDE SEQUENCE [LARGE SCALE GENOMIC DNA]</scope>
    <source>
        <strain evidence="3">1S1</strain>
    </source>
</reference>
<dbReference type="Pfam" id="PF01541">
    <property type="entry name" value="GIY-YIG"/>
    <property type="match status" value="1"/>
</dbReference>
<gene>
    <name evidence="3" type="ORF">HAP48_042850</name>
    <name evidence="4" type="ORF">WDK88_03185</name>
</gene>
<name>A0A974A5Q7_9BRAD</name>
<protein>
    <submittedName>
        <fullName evidence="3">GIY-YIG nuclease family protein</fullName>
    </submittedName>
</protein>
<dbReference type="EMBL" id="CP147711">
    <property type="protein sequence ID" value="WXC80677.1"/>
    <property type="molecule type" value="Genomic_DNA"/>
</dbReference>
<dbReference type="Proteomes" id="UP001432046">
    <property type="component" value="Chromosome"/>
</dbReference>
<proteinExistence type="inferred from homology"/>
<evidence type="ECO:0000259" key="2">
    <source>
        <dbReference type="PROSITE" id="PS50164"/>
    </source>
</evidence>
<dbReference type="Gene3D" id="3.40.1440.10">
    <property type="entry name" value="GIY-YIG endonuclease"/>
    <property type="match status" value="1"/>
</dbReference>
<dbReference type="PANTHER" id="PTHR34477">
    <property type="entry name" value="UPF0213 PROTEIN YHBQ"/>
    <property type="match status" value="1"/>
</dbReference>
<dbReference type="InterPro" id="IPR050190">
    <property type="entry name" value="UPF0213_domain"/>
</dbReference>
<sequence>MNAAAYYVYILASRRHGTLYIGVSNDLCNRLTLHRSGRGSQFVKKYGVMRLVYVEVYASPQEAIAREKALKEWRRDWKIRLIEQDNPEWSDLSHLL</sequence>
<evidence type="ECO:0000256" key="1">
    <source>
        <dbReference type="ARBA" id="ARBA00007435"/>
    </source>
</evidence>